<keyword evidence="1" id="KW-0732">Signal</keyword>
<comment type="caution">
    <text evidence="2">The sequence shown here is derived from an EMBL/GenBank/DDBJ whole genome shotgun (WGS) entry which is preliminary data.</text>
</comment>
<evidence type="ECO:0000313" key="2">
    <source>
        <dbReference type="EMBL" id="KAG0328082.1"/>
    </source>
</evidence>
<reference evidence="2" key="1">
    <citation type="journal article" date="2020" name="Fungal Divers.">
        <title>Resolving the Mortierellaceae phylogeny through synthesis of multi-gene phylogenetics and phylogenomics.</title>
        <authorList>
            <person name="Vandepol N."/>
            <person name="Liber J."/>
            <person name="Desiro A."/>
            <person name="Na H."/>
            <person name="Kennedy M."/>
            <person name="Barry K."/>
            <person name="Grigoriev I.V."/>
            <person name="Miller A.N."/>
            <person name="O'Donnell K."/>
            <person name="Stajich J.E."/>
            <person name="Bonito G."/>
        </authorList>
    </citation>
    <scope>NUCLEOTIDE SEQUENCE</scope>
    <source>
        <strain evidence="2">REB-010B</strain>
    </source>
</reference>
<evidence type="ECO:0000256" key="1">
    <source>
        <dbReference type="SAM" id="SignalP"/>
    </source>
</evidence>
<feature type="signal peptide" evidence="1">
    <location>
        <begin position="1"/>
        <end position="25"/>
    </location>
</feature>
<dbReference type="OrthoDB" id="2438323at2759"/>
<dbReference type="EMBL" id="JAAAIP010000042">
    <property type="protein sequence ID" value="KAG0328082.1"/>
    <property type="molecule type" value="Genomic_DNA"/>
</dbReference>
<dbReference type="AlphaFoldDB" id="A0A9P6RV02"/>
<name>A0A9P6RV02_9FUNG</name>
<dbReference type="Proteomes" id="UP000738325">
    <property type="component" value="Unassembled WGS sequence"/>
</dbReference>
<evidence type="ECO:0000313" key="3">
    <source>
        <dbReference type="Proteomes" id="UP000738325"/>
    </source>
</evidence>
<proteinExistence type="predicted"/>
<sequence>MPQLAKFSSFAILLLFLSIVSWVAAHSPAWPTIAYSETVQLLRHDILQRKHHSLSEQRREQVLSKRSSNTLIVQRGDLVRVQLSVFNKTFFLHLEPNFDLIHPALASSGQEDLGSLDDIKPFKGVVLLDSELSKLRWDRALTTTRAGTPTVEHMLYEDGVVGWARMMIEQDDTE</sequence>
<keyword evidence="3" id="KW-1185">Reference proteome</keyword>
<gene>
    <name evidence="2" type="ORF">BGZ99_006255</name>
</gene>
<accession>A0A9P6RV02</accession>
<organism evidence="2 3">
    <name type="scientific">Dissophora globulifera</name>
    <dbReference type="NCBI Taxonomy" id="979702"/>
    <lineage>
        <taxon>Eukaryota</taxon>
        <taxon>Fungi</taxon>
        <taxon>Fungi incertae sedis</taxon>
        <taxon>Mucoromycota</taxon>
        <taxon>Mortierellomycotina</taxon>
        <taxon>Mortierellomycetes</taxon>
        <taxon>Mortierellales</taxon>
        <taxon>Mortierellaceae</taxon>
        <taxon>Dissophora</taxon>
    </lineage>
</organism>
<protein>
    <submittedName>
        <fullName evidence="2">Uncharacterized protein</fullName>
    </submittedName>
</protein>
<feature type="chain" id="PRO_5040375802" evidence="1">
    <location>
        <begin position="26"/>
        <end position="174"/>
    </location>
</feature>